<evidence type="ECO:0000313" key="2">
    <source>
        <dbReference type="EMBL" id="CBH10857.1"/>
    </source>
</evidence>
<name>C9ZMI3_TRYB9</name>
<feature type="transmembrane region" description="Helical" evidence="1">
    <location>
        <begin position="12"/>
        <end position="29"/>
    </location>
</feature>
<sequence>MFMYVHICARAYVLSLSFFLSLRVVMYAVKPWGKVLLVGSGVGAYAMGIGMRWRESNVQLVEKRRDPSHELSNRRRCVITSQTLKLLRDLGCTNAKVERILQKAKGWRFVRPDLETIREGSIFPGCADGESVYHCAEGALQRTLRTEYIRFGGDISWEKEAFDAFETGDGSGAWSLQKMYGLETEAEAIITTAKGTSLASLVIADDPDRLAVLFDEETGVSPGGRQTTERIFGAADVVIVVGSGLVIHMWHADNVITWRLIRKARREIQDLHSIALHPAIQEVLGSSTSKSSRVLIVPATTPAIKDSARYVKVSVLGDGLLPVDPFEWRGDRAPCGVEEASALCRAFYGKKYHRGNVPRLLREVEQDALAKRAAILARGEERYRGFWLFFQLSMGKTMRMQRARSLNCQSKE</sequence>
<dbReference type="KEGG" id="tbg:TbgDal_IV5520"/>
<accession>C9ZMI3</accession>
<proteinExistence type="predicted"/>
<gene>
    <name evidence="2" type="ORF">TbgDal_IV5520</name>
</gene>
<dbReference type="OrthoDB" id="274913at2759"/>
<dbReference type="Gene3D" id="3.50.50.60">
    <property type="entry name" value="FAD/NAD(P)-binding domain"/>
    <property type="match status" value="1"/>
</dbReference>
<reference evidence="3" key="1">
    <citation type="journal article" date="2010" name="PLoS Negl. Trop. Dis.">
        <title>The genome sequence of Trypanosoma brucei gambiense, causative agent of chronic human african trypanosomiasis.</title>
        <authorList>
            <person name="Jackson A.P."/>
            <person name="Sanders M."/>
            <person name="Berry A."/>
            <person name="McQuillan J."/>
            <person name="Aslett M.A."/>
            <person name="Quail M.A."/>
            <person name="Chukualim B."/>
            <person name="Capewell P."/>
            <person name="MacLeod A."/>
            <person name="Melville S.E."/>
            <person name="Gibson W."/>
            <person name="Barry J.D."/>
            <person name="Berriman M."/>
            <person name="Hertz-Fowler C."/>
        </authorList>
    </citation>
    <scope>NUCLEOTIDE SEQUENCE [LARGE SCALE GENOMIC DNA]</scope>
    <source>
        <strain evidence="3">MHOM/CI/86/DAL972</strain>
    </source>
</reference>
<keyword evidence="1" id="KW-0812">Transmembrane</keyword>
<dbReference type="EMBL" id="FN554967">
    <property type="protein sequence ID" value="CBH10857.1"/>
    <property type="molecule type" value="Genomic_DNA"/>
</dbReference>
<dbReference type="VEuPathDB" id="TriTrypDB:Tbg972.4.5520"/>
<keyword evidence="1" id="KW-0472">Membrane</keyword>
<evidence type="ECO:0000313" key="3">
    <source>
        <dbReference type="Proteomes" id="UP000002316"/>
    </source>
</evidence>
<evidence type="ECO:0008006" key="4">
    <source>
        <dbReference type="Google" id="ProtNLM"/>
    </source>
</evidence>
<dbReference type="Proteomes" id="UP000002316">
    <property type="component" value="Chromosome 4"/>
</dbReference>
<dbReference type="GeneID" id="23860013"/>
<keyword evidence="1" id="KW-1133">Transmembrane helix</keyword>
<dbReference type="SUPFAM" id="SSF51905">
    <property type="entry name" value="FAD/NAD(P)-binding domain"/>
    <property type="match status" value="1"/>
</dbReference>
<dbReference type="AlphaFoldDB" id="C9ZMI3"/>
<protein>
    <recommendedName>
        <fullName evidence="4">FAD-binding domain-containing protein</fullName>
    </recommendedName>
</protein>
<dbReference type="InterPro" id="IPR036188">
    <property type="entry name" value="FAD/NAD-bd_sf"/>
</dbReference>
<organism evidence="2 3">
    <name type="scientific">Trypanosoma brucei gambiense (strain MHOM/CI/86/DAL972)</name>
    <dbReference type="NCBI Taxonomy" id="679716"/>
    <lineage>
        <taxon>Eukaryota</taxon>
        <taxon>Discoba</taxon>
        <taxon>Euglenozoa</taxon>
        <taxon>Kinetoplastea</taxon>
        <taxon>Metakinetoplastina</taxon>
        <taxon>Trypanosomatida</taxon>
        <taxon>Trypanosomatidae</taxon>
        <taxon>Trypanosoma</taxon>
    </lineage>
</organism>
<dbReference type="RefSeq" id="XP_011773144.1">
    <property type="nucleotide sequence ID" value="XM_011774842.1"/>
</dbReference>
<evidence type="ECO:0000256" key="1">
    <source>
        <dbReference type="SAM" id="Phobius"/>
    </source>
</evidence>